<dbReference type="InterPro" id="IPR036938">
    <property type="entry name" value="PAP2/HPO_sf"/>
</dbReference>
<evidence type="ECO:0000313" key="3">
    <source>
        <dbReference type="Proteomes" id="UP000217696"/>
    </source>
</evidence>
<dbReference type="GO" id="GO:0005886">
    <property type="term" value="C:plasma membrane"/>
    <property type="evidence" value="ECO:0007669"/>
    <property type="project" value="TreeGrafter"/>
</dbReference>
<proteinExistence type="inferred from homology"/>
<dbReference type="RefSeq" id="WP_096466318.1">
    <property type="nucleotide sequence ID" value="NZ_AP017312.1"/>
</dbReference>
<dbReference type="InterPro" id="IPR000326">
    <property type="entry name" value="PAP2/HPO"/>
</dbReference>
<dbReference type="Gene3D" id="1.20.144.10">
    <property type="entry name" value="Phosphatidic acid phosphatase type 2/haloperoxidase"/>
    <property type="match status" value="1"/>
</dbReference>
<dbReference type="KEGG" id="asoc:CB4_02748"/>
<dbReference type="Pfam" id="PF09335">
    <property type="entry name" value="VTT_dom"/>
    <property type="match status" value="1"/>
</dbReference>
<dbReference type="Pfam" id="PF01569">
    <property type="entry name" value="PAP2"/>
    <property type="match status" value="1"/>
</dbReference>
<organism evidence="2 3">
    <name type="scientific">Aneurinibacillus soli</name>
    <dbReference type="NCBI Taxonomy" id="1500254"/>
    <lineage>
        <taxon>Bacteria</taxon>
        <taxon>Bacillati</taxon>
        <taxon>Bacillota</taxon>
        <taxon>Bacilli</taxon>
        <taxon>Bacillales</taxon>
        <taxon>Paenibacillaceae</taxon>
        <taxon>Aneurinibacillus group</taxon>
        <taxon>Aneurinibacillus</taxon>
    </lineage>
</organism>
<dbReference type="Proteomes" id="UP000217696">
    <property type="component" value="Chromosome"/>
</dbReference>
<evidence type="ECO:0000313" key="2">
    <source>
        <dbReference type="EMBL" id="BAU28573.1"/>
    </source>
</evidence>
<comment type="similarity">
    <text evidence="1">Belongs to the DedA family.</text>
</comment>
<dbReference type="SUPFAM" id="SSF48317">
    <property type="entry name" value="Acid phosphatase/Vanadium-dependent haloperoxidase"/>
    <property type="match status" value="1"/>
</dbReference>
<dbReference type="OrthoDB" id="9782291at2"/>
<gene>
    <name evidence="2" type="primary">yghB</name>
    <name evidence="2" type="ORF">CB4_02748</name>
</gene>
<evidence type="ECO:0000256" key="1">
    <source>
        <dbReference type="ARBA" id="ARBA00010792"/>
    </source>
</evidence>
<protein>
    <submittedName>
        <fullName evidence="2">Inner membrane protein YghB</fullName>
    </submittedName>
</protein>
<dbReference type="InterPro" id="IPR032816">
    <property type="entry name" value="VTT_dom"/>
</dbReference>
<dbReference type="EMBL" id="AP017312">
    <property type="protein sequence ID" value="BAU28573.1"/>
    <property type="molecule type" value="Genomic_DNA"/>
</dbReference>
<dbReference type="AlphaFoldDB" id="A0A0U5BCW3"/>
<dbReference type="PANTHER" id="PTHR42709">
    <property type="entry name" value="ALKALINE PHOSPHATASE LIKE PROTEIN"/>
    <property type="match status" value="1"/>
</dbReference>
<reference evidence="2 3" key="1">
    <citation type="submission" date="2015-12" db="EMBL/GenBank/DDBJ databases">
        <title>Genome sequence of Aneurinibacillus soli.</title>
        <authorList>
            <person name="Lee J.S."/>
            <person name="Lee K.C."/>
            <person name="Kim K.K."/>
            <person name="Lee B.W."/>
        </authorList>
    </citation>
    <scope>NUCLEOTIDE SEQUENCE [LARGE SCALE GENOMIC DNA]</scope>
    <source>
        <strain evidence="2 3">CB4</strain>
    </source>
</reference>
<dbReference type="PANTHER" id="PTHR42709:SF9">
    <property type="entry name" value="ALKALINE PHOSPHATASE LIKE PROTEIN"/>
    <property type="match status" value="1"/>
</dbReference>
<accession>A0A0U5BCW3</accession>
<keyword evidence="3" id="KW-1185">Reference proteome</keyword>
<name>A0A0U5BCW3_9BACL</name>
<dbReference type="InterPro" id="IPR051311">
    <property type="entry name" value="DedA_domain"/>
</dbReference>
<sequence length="428" mass="48609">MEHIVPWMNHYGYIILFLSLLLELIALPIPGEPLMGYVGLLVFQGKMNWGLSILVACSGSIIGMTLAYWIGFALGAPFFHKYGHYIHLGPERLEKVSQWFNRYGNKLLVIAYFIPGVRHFTGYFSGINRLPFRTFALYAYTGALIWAGTVISLGKILGPQWEHFHLAIKKYLIIAGIVIAVAIVLYLLYKNNKARLKAITTTILTRIVHTFHSLGRVRFLVATIAAIGVILFIFMISLTEDFLTNEFKQFDEVVNVLVPLVFTSDWAGWMRLFAYAASWPALISVAVLSLGWIIVVKQNRSLEAFFLCFTFFGAKLFEEGLQRIFHHLSLALSHVEHPLYNFPSEHTLMVTVVYGFATFLLIRHLENPIVRMMIGTSFFLIEVLVGISHLYFELKYPSDIIAGYAFGGVWLSVNIVLLEINRLLRTTS</sequence>